<name>A0ABV8R0A0_9MICC</name>
<dbReference type="Gene3D" id="3.40.630.120">
    <property type="match status" value="1"/>
</dbReference>
<dbReference type="Proteomes" id="UP001595773">
    <property type="component" value="Unassembled WGS sequence"/>
</dbReference>
<dbReference type="Pfam" id="PF18164">
    <property type="entry name" value="GNAT_C"/>
    <property type="match status" value="1"/>
</dbReference>
<dbReference type="Pfam" id="PF18082">
    <property type="entry name" value="NAT_N"/>
    <property type="match status" value="1"/>
</dbReference>
<dbReference type="RefSeq" id="WP_230068793.1">
    <property type="nucleotide sequence ID" value="NZ_BAABLL010000016.1"/>
</dbReference>
<comment type="caution">
    <text evidence="3">The sequence shown here is derived from an EMBL/GenBank/DDBJ whole genome shotgun (WGS) entry which is preliminary data.</text>
</comment>
<sequence>MIPSTALSPETIFDYLDVGEEDRASCLELLEAQISPAASAVQDYLLAALGNPSDSPTPDVDVDGTPATEIQWLEAMIRFVPALQQWHAERDIPDAVTRDTLADFGRHLRINRRVHGRFGMDTYKWLSHHFAGRIFQLGRLQYMLHQPSTDIPGVEADEWVLGIHIPEGGGLGMHLVTESLAQARRFFAAHFPEHPLTTANCESWLLDPYLAEHIDPESNIARFAALFTPYGAPRDEATDAVYFTFRTRSMEHLDLLPRTTALQQLVLGRIEAGGIWQVGTAFLRLPH</sequence>
<reference evidence="4" key="1">
    <citation type="journal article" date="2019" name="Int. J. Syst. Evol. Microbiol.">
        <title>The Global Catalogue of Microorganisms (GCM) 10K type strain sequencing project: providing services to taxonomists for standard genome sequencing and annotation.</title>
        <authorList>
            <consortium name="The Broad Institute Genomics Platform"/>
            <consortium name="The Broad Institute Genome Sequencing Center for Infectious Disease"/>
            <person name="Wu L."/>
            <person name="Ma J."/>
        </authorList>
    </citation>
    <scope>NUCLEOTIDE SEQUENCE [LARGE SCALE GENOMIC DNA]</scope>
    <source>
        <strain evidence="4">CGMCC 1.10698</strain>
    </source>
</reference>
<dbReference type="EMBL" id="JBHSCQ010000013">
    <property type="protein sequence ID" value="MFC4265899.1"/>
    <property type="molecule type" value="Genomic_DNA"/>
</dbReference>
<proteinExistence type="predicted"/>
<dbReference type="InterPro" id="IPR041644">
    <property type="entry name" value="GNAT_C"/>
</dbReference>
<keyword evidence="4" id="KW-1185">Reference proteome</keyword>
<feature type="domain" description="N-acyltransferase N-terminal" evidence="1">
    <location>
        <begin position="11"/>
        <end position="132"/>
    </location>
</feature>
<gene>
    <name evidence="3" type="ORF">ACFOW9_09840</name>
</gene>
<keyword evidence="3" id="KW-0012">Acyltransferase</keyword>
<accession>A0ABV8R0A0</accession>
<feature type="domain" description="GNAT-like C-terminal" evidence="2">
    <location>
        <begin position="134"/>
        <end position="280"/>
    </location>
</feature>
<dbReference type="GO" id="GO:0016746">
    <property type="term" value="F:acyltransferase activity"/>
    <property type="evidence" value="ECO:0007669"/>
    <property type="project" value="UniProtKB-KW"/>
</dbReference>
<evidence type="ECO:0000313" key="4">
    <source>
        <dbReference type="Proteomes" id="UP001595773"/>
    </source>
</evidence>
<dbReference type="InterPro" id="IPR041273">
    <property type="entry name" value="NAT_N"/>
</dbReference>
<keyword evidence="3" id="KW-0808">Transferase</keyword>
<protein>
    <submittedName>
        <fullName evidence="3">Acyltransferase domain-containing protein</fullName>
    </submittedName>
</protein>
<evidence type="ECO:0000259" key="2">
    <source>
        <dbReference type="Pfam" id="PF18164"/>
    </source>
</evidence>
<evidence type="ECO:0000313" key="3">
    <source>
        <dbReference type="EMBL" id="MFC4265899.1"/>
    </source>
</evidence>
<organism evidence="3 4">
    <name type="scientific">Arthrobacter cryoconiti</name>
    <dbReference type="NCBI Taxonomy" id="748907"/>
    <lineage>
        <taxon>Bacteria</taxon>
        <taxon>Bacillati</taxon>
        <taxon>Actinomycetota</taxon>
        <taxon>Actinomycetes</taxon>
        <taxon>Micrococcales</taxon>
        <taxon>Micrococcaceae</taxon>
        <taxon>Arthrobacter</taxon>
    </lineage>
</organism>
<evidence type="ECO:0000259" key="1">
    <source>
        <dbReference type="Pfam" id="PF18082"/>
    </source>
</evidence>